<gene>
    <name evidence="2" type="ORF">GX950_03610</name>
</gene>
<dbReference type="EMBL" id="JAAZKV010000030">
    <property type="protein sequence ID" value="NMA44869.1"/>
    <property type="molecule type" value="Genomic_DNA"/>
</dbReference>
<feature type="compositionally biased region" description="Low complexity" evidence="1">
    <location>
        <begin position="68"/>
        <end position="83"/>
    </location>
</feature>
<dbReference type="Proteomes" id="UP000526302">
    <property type="component" value="Unassembled WGS sequence"/>
</dbReference>
<evidence type="ECO:0000313" key="3">
    <source>
        <dbReference type="Proteomes" id="UP000526302"/>
    </source>
</evidence>
<feature type="region of interest" description="Disordered" evidence="1">
    <location>
        <begin position="65"/>
        <end position="104"/>
    </location>
</feature>
<evidence type="ECO:0000256" key="1">
    <source>
        <dbReference type="SAM" id="MobiDB-lite"/>
    </source>
</evidence>
<sequence length="113" mass="13249">MNDEEVAFRIVRLYFEDVARLGFKRQLDLDQMINAYFYTLKKLKNKDESMKKIVAEIKKAEEDKKTETSTVTKTVETKTTISTQKSPPQDSEETTQKVPLKREKTITEIIEEK</sequence>
<dbReference type="AlphaFoldDB" id="A0A7K4C0M3"/>
<protein>
    <submittedName>
        <fullName evidence="2">Uncharacterized protein</fullName>
    </submittedName>
</protein>
<proteinExistence type="predicted"/>
<organism evidence="2 3">
    <name type="scientific">Candidatus Iainarchaeum sp</name>
    <dbReference type="NCBI Taxonomy" id="3101447"/>
    <lineage>
        <taxon>Archaea</taxon>
        <taxon>Candidatus Iainarchaeota</taxon>
        <taxon>Candidatus Iainarchaeia</taxon>
        <taxon>Candidatus Iainarchaeales</taxon>
        <taxon>Candidatus Iainarchaeaceae</taxon>
        <taxon>Candidatus Iainarchaeum</taxon>
    </lineage>
</organism>
<comment type="caution">
    <text evidence="2">The sequence shown here is derived from an EMBL/GenBank/DDBJ whole genome shotgun (WGS) entry which is preliminary data.</text>
</comment>
<evidence type="ECO:0000313" key="2">
    <source>
        <dbReference type="EMBL" id="NMA44869.1"/>
    </source>
</evidence>
<accession>A0A7K4C0M3</accession>
<reference evidence="2 3" key="1">
    <citation type="journal article" date="2020" name="Biotechnol. Biofuels">
        <title>New insights from the biogas microbiome by comprehensive genome-resolved metagenomics of nearly 1600 species originating from multiple anaerobic digesters.</title>
        <authorList>
            <person name="Campanaro S."/>
            <person name="Treu L."/>
            <person name="Rodriguez-R L.M."/>
            <person name="Kovalovszki A."/>
            <person name="Ziels R.M."/>
            <person name="Maus I."/>
            <person name="Zhu X."/>
            <person name="Kougias P.G."/>
            <person name="Basile A."/>
            <person name="Luo G."/>
            <person name="Schluter A."/>
            <person name="Konstantinidis K.T."/>
            <person name="Angelidaki I."/>
        </authorList>
    </citation>
    <scope>NUCLEOTIDE SEQUENCE [LARGE SCALE GENOMIC DNA]</scope>
    <source>
        <strain evidence="2">AS22ysBPME_79</strain>
    </source>
</reference>
<name>A0A7K4C0M3_9ARCH</name>